<proteinExistence type="predicted"/>
<evidence type="ECO:0000256" key="2">
    <source>
        <dbReference type="ARBA" id="ARBA00022793"/>
    </source>
</evidence>
<dbReference type="Proteomes" id="UP000309061">
    <property type="component" value="Chromosome"/>
</dbReference>
<dbReference type="RefSeq" id="WP_136494433.1">
    <property type="nucleotide sequence ID" value="NZ_CP046052.1"/>
</dbReference>
<gene>
    <name evidence="7" type="ORF">H2LOC_020035</name>
</gene>
<evidence type="ECO:0000256" key="1">
    <source>
        <dbReference type="ARBA" id="ARBA00001911"/>
    </source>
</evidence>
<dbReference type="PANTHER" id="PTHR43078">
    <property type="entry name" value="UDP-GLUCURONIC ACID DECARBOXYLASE-RELATED"/>
    <property type="match status" value="1"/>
</dbReference>
<evidence type="ECO:0000256" key="3">
    <source>
        <dbReference type="ARBA" id="ARBA00023027"/>
    </source>
</evidence>
<keyword evidence="5" id="KW-0812">Transmembrane</keyword>
<evidence type="ECO:0000313" key="7">
    <source>
        <dbReference type="EMBL" id="QGM47780.1"/>
    </source>
</evidence>
<dbReference type="PANTHER" id="PTHR43078:SF6">
    <property type="entry name" value="UDP-GLUCURONIC ACID DECARBOXYLASE 1"/>
    <property type="match status" value="1"/>
</dbReference>
<dbReference type="KEGG" id="mhey:H2LOC_020035"/>
<dbReference type="GO" id="GO:0042732">
    <property type="term" value="P:D-xylose metabolic process"/>
    <property type="evidence" value="ECO:0007669"/>
    <property type="project" value="InterPro"/>
</dbReference>
<evidence type="ECO:0000313" key="8">
    <source>
        <dbReference type="Proteomes" id="UP000309061"/>
    </source>
</evidence>
<keyword evidence="8" id="KW-1185">Reference proteome</keyword>
<dbReference type="GO" id="GO:0048040">
    <property type="term" value="F:UDP-glucuronate decarboxylase activity"/>
    <property type="evidence" value="ECO:0007669"/>
    <property type="project" value="TreeGrafter"/>
</dbReference>
<dbReference type="AlphaFoldDB" id="A0A6B8KLL0"/>
<dbReference type="Pfam" id="PF01370">
    <property type="entry name" value="Epimerase"/>
    <property type="match status" value="1"/>
</dbReference>
<keyword evidence="5" id="KW-0472">Membrane</keyword>
<organism evidence="7 8">
    <name type="scientific">Methylocystis heyeri</name>
    <dbReference type="NCBI Taxonomy" id="391905"/>
    <lineage>
        <taxon>Bacteria</taxon>
        <taxon>Pseudomonadati</taxon>
        <taxon>Pseudomonadota</taxon>
        <taxon>Alphaproteobacteria</taxon>
        <taxon>Hyphomicrobiales</taxon>
        <taxon>Methylocystaceae</taxon>
        <taxon>Methylocystis</taxon>
    </lineage>
</organism>
<dbReference type="InterPro" id="IPR001509">
    <property type="entry name" value="Epimerase_deHydtase"/>
</dbReference>
<dbReference type="GO" id="GO:0005737">
    <property type="term" value="C:cytoplasm"/>
    <property type="evidence" value="ECO:0007669"/>
    <property type="project" value="TreeGrafter"/>
</dbReference>
<evidence type="ECO:0000256" key="5">
    <source>
        <dbReference type="SAM" id="Phobius"/>
    </source>
</evidence>
<feature type="domain" description="NAD-dependent epimerase/dehydratase" evidence="6">
    <location>
        <begin position="33"/>
        <end position="274"/>
    </location>
</feature>
<keyword evidence="3" id="KW-0520">NAD</keyword>
<name>A0A6B8KLL0_9HYPH</name>
<sequence>MSETIGGIETSDLDESAAHCRRALAKLHGGRLFLTGGTGFFGSWLLAVIARARAEFDIRVTMLTRDPDGFRRKRPDLAGQAFIELVQGDIRSFEYPAGRFSHIIHAATDTSAQADADKATLIDTIVTGTRRVLEFAAASRAERLLYVSSGAIYGPQPADTARLPESYSGACDPLDPRSAYGEAKRMAEQLCVCSYAAGGPAPIVARAFAFVGPGLPLDGHFAIGNFIRDAAAGRNITVSGDGSPTRSYLYAGDLAAWLFVLLLEGEAGAAYNVGSDRAVSIAELAHVVARLSPRKNGVVIKGQGASGPRSRYIPSIEKARGLGLDVWTPLDEAIRRTMRHAQDGRQPLL</sequence>
<dbReference type="SUPFAM" id="SSF51735">
    <property type="entry name" value="NAD(P)-binding Rossmann-fold domains"/>
    <property type="match status" value="1"/>
</dbReference>
<comment type="cofactor">
    <cofactor evidence="1">
        <name>NAD(+)</name>
        <dbReference type="ChEBI" id="CHEBI:57540"/>
    </cofactor>
</comment>
<dbReference type="InterPro" id="IPR036291">
    <property type="entry name" value="NAD(P)-bd_dom_sf"/>
</dbReference>
<keyword evidence="5" id="KW-1133">Transmembrane helix</keyword>
<feature type="transmembrane region" description="Helical" evidence="5">
    <location>
        <begin position="32"/>
        <end position="52"/>
    </location>
</feature>
<dbReference type="EMBL" id="CP046052">
    <property type="protein sequence ID" value="QGM47780.1"/>
    <property type="molecule type" value="Genomic_DNA"/>
</dbReference>
<dbReference type="GO" id="GO:0070403">
    <property type="term" value="F:NAD+ binding"/>
    <property type="evidence" value="ECO:0007669"/>
    <property type="project" value="InterPro"/>
</dbReference>
<dbReference type="OrthoDB" id="7941325at2"/>
<dbReference type="Gene3D" id="3.40.50.720">
    <property type="entry name" value="NAD(P)-binding Rossmann-like Domain"/>
    <property type="match status" value="1"/>
</dbReference>
<keyword evidence="4" id="KW-0456">Lyase</keyword>
<evidence type="ECO:0000256" key="4">
    <source>
        <dbReference type="ARBA" id="ARBA00023239"/>
    </source>
</evidence>
<accession>A0A6B8KLL0</accession>
<protein>
    <submittedName>
        <fullName evidence="7">NAD-dependent epimerase/dehydratase family protein</fullName>
    </submittedName>
</protein>
<dbReference type="InterPro" id="IPR044516">
    <property type="entry name" value="UXS-like"/>
</dbReference>
<keyword evidence="2" id="KW-0210">Decarboxylase</keyword>
<evidence type="ECO:0000259" key="6">
    <source>
        <dbReference type="Pfam" id="PF01370"/>
    </source>
</evidence>
<reference evidence="7 8" key="1">
    <citation type="submission" date="2019-11" db="EMBL/GenBank/DDBJ databases">
        <title>The genome sequence of Methylocystis heyeri.</title>
        <authorList>
            <person name="Oshkin I.Y."/>
            <person name="Miroshnikov K."/>
            <person name="Dedysh S.N."/>
        </authorList>
    </citation>
    <scope>NUCLEOTIDE SEQUENCE [LARGE SCALE GENOMIC DNA]</scope>
    <source>
        <strain evidence="7 8">H2</strain>
    </source>
</reference>